<evidence type="ECO:0000256" key="15">
    <source>
        <dbReference type="PROSITE-ProRule" id="PRU00169"/>
    </source>
</evidence>
<dbReference type="AlphaFoldDB" id="G2H034"/>
<dbReference type="Pfam" id="PF00072">
    <property type="entry name" value="Response_reg"/>
    <property type="match status" value="1"/>
</dbReference>
<dbReference type="Pfam" id="PF02518">
    <property type="entry name" value="HATPase_c"/>
    <property type="match status" value="1"/>
</dbReference>
<dbReference type="InterPro" id="IPR008207">
    <property type="entry name" value="Sig_transdc_His_kin_Hpt_dom"/>
</dbReference>
<feature type="transmembrane region" description="Helical" evidence="17">
    <location>
        <begin position="177"/>
        <end position="199"/>
    </location>
</feature>
<evidence type="ECO:0000256" key="5">
    <source>
        <dbReference type="ARBA" id="ARBA00022553"/>
    </source>
</evidence>
<dbReference type="FunFam" id="3.30.565.10:FF:000010">
    <property type="entry name" value="Sensor histidine kinase RcsC"/>
    <property type="match status" value="1"/>
</dbReference>
<dbReference type="PATRIC" id="fig|1005043.3.peg.1293"/>
<dbReference type="InterPro" id="IPR005467">
    <property type="entry name" value="His_kinase_dom"/>
</dbReference>
<evidence type="ECO:0000259" key="18">
    <source>
        <dbReference type="PROSITE" id="PS50109"/>
    </source>
</evidence>
<keyword evidence="10" id="KW-0067">ATP-binding</keyword>
<keyword evidence="23" id="KW-1185">Reference proteome</keyword>
<reference evidence="22 23" key="1">
    <citation type="journal article" date="2012" name="Genome Res.">
        <title>Genomic basis of endosymbiont-conferred protection against an insect parasitoid.</title>
        <authorList>
            <person name="Hansen A.K."/>
            <person name="Vorburger C."/>
            <person name="Moran N.A."/>
        </authorList>
    </citation>
    <scope>NUCLEOTIDE SEQUENCE [LARGE SCALE GENOMIC DNA]</scope>
    <source>
        <strain evidence="23">R5.15</strain>
    </source>
</reference>
<evidence type="ECO:0000259" key="21">
    <source>
        <dbReference type="PROSITE" id="PS50894"/>
    </source>
</evidence>
<keyword evidence="16" id="KW-0175">Coiled coil</keyword>
<keyword evidence="7 17" id="KW-0812">Transmembrane</keyword>
<dbReference type="SMART" id="SM00073">
    <property type="entry name" value="HPT"/>
    <property type="match status" value="1"/>
</dbReference>
<dbReference type="SUPFAM" id="SSF158472">
    <property type="entry name" value="HAMP domain-like"/>
    <property type="match status" value="1"/>
</dbReference>
<evidence type="ECO:0000256" key="4">
    <source>
        <dbReference type="ARBA" id="ARBA00022475"/>
    </source>
</evidence>
<evidence type="ECO:0000256" key="8">
    <source>
        <dbReference type="ARBA" id="ARBA00022741"/>
    </source>
</evidence>
<keyword evidence="13 17" id="KW-0472">Membrane</keyword>
<dbReference type="NCBIfam" id="NF008318">
    <property type="entry name" value="PRK11107.1"/>
    <property type="match status" value="1"/>
</dbReference>
<feature type="modified residue" description="Phosphohistidine" evidence="14">
    <location>
        <position position="883"/>
    </location>
</feature>
<dbReference type="SMART" id="SM00388">
    <property type="entry name" value="HisKA"/>
    <property type="match status" value="1"/>
</dbReference>
<feature type="domain" description="HPt" evidence="21">
    <location>
        <begin position="839"/>
        <end position="942"/>
    </location>
</feature>
<comment type="subcellular location">
    <subcellularLocation>
        <location evidence="2">Cell inner membrane</location>
        <topology evidence="2">Multi-pass membrane protein</topology>
    </subcellularLocation>
</comment>
<comment type="catalytic activity">
    <reaction evidence="1">
        <text>ATP + protein L-histidine = ADP + protein N-phospho-L-histidine.</text>
        <dbReference type="EC" id="2.7.13.3"/>
    </reaction>
</comment>
<keyword evidence="11 17" id="KW-1133">Transmembrane helix</keyword>
<dbReference type="EC" id="2.7.13.3" evidence="3"/>
<feature type="modified residue" description="4-aspartylphosphate" evidence="15">
    <location>
        <position position="722"/>
    </location>
</feature>
<evidence type="ECO:0000256" key="6">
    <source>
        <dbReference type="ARBA" id="ARBA00022679"/>
    </source>
</evidence>
<dbReference type="GO" id="GO:0005886">
    <property type="term" value="C:plasma membrane"/>
    <property type="evidence" value="ECO:0007669"/>
    <property type="project" value="UniProtKB-SubCell"/>
</dbReference>
<evidence type="ECO:0000256" key="14">
    <source>
        <dbReference type="PROSITE-ProRule" id="PRU00110"/>
    </source>
</evidence>
<evidence type="ECO:0000256" key="17">
    <source>
        <dbReference type="SAM" id="Phobius"/>
    </source>
</evidence>
<keyword evidence="6" id="KW-0808">Transferase</keyword>
<dbReference type="Gene3D" id="3.40.50.2300">
    <property type="match status" value="1"/>
</dbReference>
<dbReference type="CDD" id="cd06225">
    <property type="entry name" value="HAMP"/>
    <property type="match status" value="1"/>
</dbReference>
<dbReference type="CDD" id="cd00088">
    <property type="entry name" value="HPT"/>
    <property type="match status" value="1"/>
</dbReference>
<dbReference type="EMBL" id="AGCA01000344">
    <property type="protein sequence ID" value="EGY28658.1"/>
    <property type="molecule type" value="Genomic_DNA"/>
</dbReference>
<feature type="domain" description="HAMP" evidence="20">
    <location>
        <begin position="200"/>
        <end position="252"/>
    </location>
</feature>
<dbReference type="GO" id="GO:0000155">
    <property type="term" value="F:phosphorelay sensor kinase activity"/>
    <property type="evidence" value="ECO:0007669"/>
    <property type="project" value="InterPro"/>
</dbReference>
<dbReference type="Pfam" id="PF01627">
    <property type="entry name" value="Hpt"/>
    <property type="match status" value="1"/>
</dbReference>
<dbReference type="RefSeq" id="WP_006707068.1">
    <property type="nucleotide sequence ID" value="NZ_AGCA01000344.1"/>
</dbReference>
<evidence type="ECO:0000259" key="19">
    <source>
        <dbReference type="PROSITE" id="PS50110"/>
    </source>
</evidence>
<keyword evidence="5 15" id="KW-0597">Phosphoprotein</keyword>
<dbReference type="CDD" id="cd16922">
    <property type="entry name" value="HATPase_EvgS-ArcB-TorS-like"/>
    <property type="match status" value="1"/>
</dbReference>
<dbReference type="PROSITE" id="PS50885">
    <property type="entry name" value="HAMP"/>
    <property type="match status" value="1"/>
</dbReference>
<comment type="caution">
    <text evidence="22">The sequence shown here is derived from an EMBL/GenBank/DDBJ whole genome shotgun (WGS) entry which is preliminary data.</text>
</comment>
<keyword evidence="4" id="KW-1003">Cell membrane</keyword>
<dbReference type="PROSITE" id="PS50109">
    <property type="entry name" value="HIS_KIN"/>
    <property type="match status" value="1"/>
</dbReference>
<dbReference type="SUPFAM" id="SSF47384">
    <property type="entry name" value="Homodimeric domain of signal transducing histidine kinase"/>
    <property type="match status" value="1"/>
</dbReference>
<accession>G2H034</accession>
<keyword evidence="9 22" id="KW-0418">Kinase</keyword>
<keyword evidence="8" id="KW-0547">Nucleotide-binding</keyword>
<dbReference type="OrthoDB" id="9770795at2"/>
<dbReference type="Pfam" id="PF00672">
    <property type="entry name" value="HAMP"/>
    <property type="match status" value="1"/>
</dbReference>
<evidence type="ECO:0000256" key="9">
    <source>
        <dbReference type="ARBA" id="ARBA00022777"/>
    </source>
</evidence>
<evidence type="ECO:0000313" key="23">
    <source>
        <dbReference type="Proteomes" id="UP000004116"/>
    </source>
</evidence>
<dbReference type="SUPFAM" id="SSF52172">
    <property type="entry name" value="CheY-like"/>
    <property type="match status" value="2"/>
</dbReference>
<evidence type="ECO:0000256" key="16">
    <source>
        <dbReference type="SAM" id="Coils"/>
    </source>
</evidence>
<dbReference type="InterPro" id="IPR003660">
    <property type="entry name" value="HAMP_dom"/>
</dbReference>
<dbReference type="SMART" id="SM00448">
    <property type="entry name" value="REC"/>
    <property type="match status" value="1"/>
</dbReference>
<protein>
    <recommendedName>
        <fullName evidence="3">histidine kinase</fullName>
        <ecNumber evidence="3">2.7.13.3</ecNumber>
    </recommendedName>
</protein>
<dbReference type="PANTHER" id="PTHR45339">
    <property type="entry name" value="HYBRID SIGNAL TRANSDUCTION HISTIDINE KINASE J"/>
    <property type="match status" value="1"/>
</dbReference>
<dbReference type="GO" id="GO:0005524">
    <property type="term" value="F:ATP binding"/>
    <property type="evidence" value="ECO:0007669"/>
    <property type="project" value="UniProtKB-KW"/>
</dbReference>
<dbReference type="SMART" id="SM00387">
    <property type="entry name" value="HATPase_c"/>
    <property type="match status" value="1"/>
</dbReference>
<organism evidence="22 23">
    <name type="scientific">Candidatus Regiella insecticola 5.15</name>
    <dbReference type="NCBI Taxonomy" id="1005043"/>
    <lineage>
        <taxon>Bacteria</taxon>
        <taxon>Pseudomonadati</taxon>
        <taxon>Pseudomonadota</taxon>
        <taxon>Gammaproteobacteria</taxon>
        <taxon>Enterobacterales</taxon>
        <taxon>Enterobacteriaceae</taxon>
        <taxon>aphid secondary symbionts</taxon>
        <taxon>Candidatus Regiella</taxon>
    </lineage>
</organism>
<dbReference type="InterPro" id="IPR003594">
    <property type="entry name" value="HATPase_dom"/>
</dbReference>
<dbReference type="Pfam" id="PF00512">
    <property type="entry name" value="HisKA"/>
    <property type="match status" value="1"/>
</dbReference>
<dbReference type="InterPro" id="IPR003661">
    <property type="entry name" value="HisK_dim/P_dom"/>
</dbReference>
<evidence type="ECO:0000256" key="1">
    <source>
        <dbReference type="ARBA" id="ARBA00000085"/>
    </source>
</evidence>
<dbReference type="PRINTS" id="PR00344">
    <property type="entry name" value="BCTRLSENSOR"/>
</dbReference>
<feature type="coiled-coil region" evidence="16">
    <location>
        <begin position="265"/>
        <end position="292"/>
    </location>
</feature>
<dbReference type="SUPFAM" id="SSF47226">
    <property type="entry name" value="Histidine-containing phosphotransfer domain, HPT domain"/>
    <property type="match status" value="1"/>
</dbReference>
<feature type="domain" description="Response regulatory" evidence="19">
    <location>
        <begin position="673"/>
        <end position="789"/>
    </location>
</feature>
<dbReference type="SMART" id="SM00304">
    <property type="entry name" value="HAMP"/>
    <property type="match status" value="1"/>
</dbReference>
<evidence type="ECO:0000256" key="11">
    <source>
        <dbReference type="ARBA" id="ARBA00022989"/>
    </source>
</evidence>
<evidence type="ECO:0000256" key="13">
    <source>
        <dbReference type="ARBA" id="ARBA00023136"/>
    </source>
</evidence>
<dbReference type="SUPFAM" id="SSF55874">
    <property type="entry name" value="ATPase domain of HSP90 chaperone/DNA topoisomerase II/histidine kinase"/>
    <property type="match status" value="1"/>
</dbReference>
<dbReference type="InterPro" id="IPR036890">
    <property type="entry name" value="HATPase_C_sf"/>
</dbReference>
<dbReference type="Gene3D" id="3.30.565.10">
    <property type="entry name" value="Histidine kinase-like ATPase, C-terminal domain"/>
    <property type="match status" value="1"/>
</dbReference>
<feature type="transmembrane region" description="Helical" evidence="17">
    <location>
        <begin position="12"/>
        <end position="31"/>
    </location>
</feature>
<evidence type="ECO:0000256" key="12">
    <source>
        <dbReference type="ARBA" id="ARBA00023012"/>
    </source>
</evidence>
<dbReference type="CDD" id="cd17546">
    <property type="entry name" value="REC_hyHK_CKI1_RcsC-like"/>
    <property type="match status" value="1"/>
</dbReference>
<dbReference type="InterPro" id="IPR001789">
    <property type="entry name" value="Sig_transdc_resp-reg_receiver"/>
</dbReference>
<dbReference type="PANTHER" id="PTHR45339:SF5">
    <property type="entry name" value="HISTIDINE KINASE"/>
    <property type="match status" value="1"/>
</dbReference>
<evidence type="ECO:0000256" key="3">
    <source>
        <dbReference type="ARBA" id="ARBA00012438"/>
    </source>
</evidence>
<proteinExistence type="predicted"/>
<feature type="domain" description="Histidine kinase" evidence="18">
    <location>
        <begin position="299"/>
        <end position="523"/>
    </location>
</feature>
<dbReference type="Gene3D" id="1.20.120.160">
    <property type="entry name" value="HPT domain"/>
    <property type="match status" value="1"/>
</dbReference>
<evidence type="ECO:0000313" key="22">
    <source>
        <dbReference type="EMBL" id="EGY28658.1"/>
    </source>
</evidence>
<evidence type="ECO:0000256" key="7">
    <source>
        <dbReference type="ARBA" id="ARBA00022692"/>
    </source>
</evidence>
<dbReference type="Pfam" id="PF09984">
    <property type="entry name" value="sCache_4"/>
    <property type="match status" value="1"/>
</dbReference>
<dbReference type="CDD" id="cd00082">
    <property type="entry name" value="HisKA"/>
    <property type="match status" value="1"/>
</dbReference>
<evidence type="ECO:0000256" key="10">
    <source>
        <dbReference type="ARBA" id="ARBA00022840"/>
    </source>
</evidence>
<dbReference type="InterPro" id="IPR004358">
    <property type="entry name" value="Sig_transdc_His_kin-like_C"/>
</dbReference>
<dbReference type="InterPro" id="IPR036097">
    <property type="entry name" value="HisK_dim/P_sf"/>
</dbReference>
<dbReference type="InterPro" id="IPR019247">
    <property type="entry name" value="Histidine_kinase_BarA_N"/>
</dbReference>
<dbReference type="Gene3D" id="1.10.287.130">
    <property type="match status" value="1"/>
</dbReference>
<dbReference type="InterPro" id="IPR036641">
    <property type="entry name" value="HPT_dom_sf"/>
</dbReference>
<dbReference type="PROSITE" id="PS50894">
    <property type="entry name" value="HPT"/>
    <property type="match status" value="1"/>
</dbReference>
<name>G2H034_9ENTR</name>
<evidence type="ECO:0000259" key="20">
    <source>
        <dbReference type="PROSITE" id="PS50885"/>
    </source>
</evidence>
<dbReference type="FunFam" id="1.10.287.130:FF:000003">
    <property type="entry name" value="Histidine kinase"/>
    <property type="match status" value="1"/>
</dbReference>
<sequence>MIKYSLRTRMMILILAPTLILGILLSTFFMISRYHEFEKQVINTGSSIIEPLAIASEHGMIVRNRDSIRQLINLLHRQNNPIIRAITVFDKDNKFFATSNYNYNSAQLRLAKNHPIPHSLMLTHRENSLVLRMPIISEFYLSSDYLQSNDGIAPQTLGYIAIDLDLKTVHLKRLKELLISILLLLFCLCIAVLLTYRLIQDVTVPIHNMVNAVDRIRRGRLNSRVEGNTFGELDTLKNGINAMAMSLAAYRKKMQQSIDQATFDLRNTLEQIEKQNVELELAKKRAQEAARIKSDFLANISHELRTPLNAVIGFTRQTLKTALTPTQVDYMQTIERSGNHLLSIINDVLDFSKLEVGKLALEQIPFLLRATLDEVIILLAHTAHEKGLELILHVNQDVPEQVVGDAMRLQQIITNLLGNAIKFTEKGSIDININLLCETCQTKDEIKLAVEIRDTGIGISETQYPQLFQAFGQADASTSRRHGGTGLGLAITEHLVKKMKGTIGFSSQLNHGSTFVFNIALTLNENTLDQAASMEPLVNKHLAYIENNATAAQATLHFLNGTPLQITHCSTLKQLPQQHYDFLLIGIAVPSALNQTDHRQQLITALEMADQVILVLPSQLQVEAEQLKQAGAKACLLRPISSNRLFPLLLAKNALDPLIPQKKPDPVARFPLRVMAVDDNPANLKLIGTLLAEQVEETIVCESGVKALSMARRKRLDIILMDIQMPQMDGIQTSQLIHQIPHHQNTPIIAVTAHAVSGQRDYFLSMGMADYLAKPIDEALLRCTLSRYSRLKNHLPNPRVADHPVFSPPSRSCDTTLDVTTWAAKSLDWPLAIQQAANKEDLAYELLSMLLGSLPLITKQIQDMMNKKQNDENTHAAILSLIHKLHGSCGYTGTPRLQQICLTIESQLRQKIALQQLQPEWLELLDEIENVTQAAQQKIDGLQKRC</sequence>
<keyword evidence="12" id="KW-0902">Two-component regulatory system</keyword>
<evidence type="ECO:0000256" key="2">
    <source>
        <dbReference type="ARBA" id="ARBA00004429"/>
    </source>
</evidence>
<gene>
    <name evidence="22" type="ORF">Rin_00014140</name>
</gene>
<dbReference type="Gene3D" id="6.10.340.10">
    <property type="match status" value="1"/>
</dbReference>
<dbReference type="InterPro" id="IPR011006">
    <property type="entry name" value="CheY-like_superfamily"/>
</dbReference>
<dbReference type="PROSITE" id="PS50110">
    <property type="entry name" value="RESPONSE_REGULATORY"/>
    <property type="match status" value="1"/>
</dbReference>
<dbReference type="Proteomes" id="UP000004116">
    <property type="component" value="Unassembled WGS sequence"/>
</dbReference>